<keyword evidence="7 10" id="KW-0472">Membrane</keyword>
<feature type="domain" description="Vitamin K epoxide reductase" evidence="11">
    <location>
        <begin position="22"/>
        <end position="163"/>
    </location>
</feature>
<comment type="similarity">
    <text evidence="2">Belongs to the VKOR family.</text>
</comment>
<dbReference type="RefSeq" id="WP_093788137.1">
    <property type="nucleotide sequence ID" value="NZ_FNIE01000022.1"/>
</dbReference>
<sequence>MTAAPGTASAVRRPAAPAVGAGKGLGRLLVVTGALGLLASFVITVDKIKLAENPDFHPSCSINPVLSCTNVMRSPQASAFGFPNPLIGLAAYAVVVTVGVGLLTGLRYGRAYWLALNAGMLFGAGFCMWLMSQALYEIGALCLWCCLAWVATLTMFSYTTAHNLRHGILPAPRALVGFTTEFHWAVPVTWCLVIVVLIATRFWYYWQTLL</sequence>
<feature type="transmembrane region" description="Helical" evidence="10">
    <location>
        <begin position="111"/>
        <end position="132"/>
    </location>
</feature>
<name>A0A1H0RJ93_9ACTN</name>
<keyword evidence="8" id="KW-1015">Disulfide bond</keyword>
<evidence type="ECO:0000256" key="9">
    <source>
        <dbReference type="ARBA" id="ARBA00023284"/>
    </source>
</evidence>
<evidence type="ECO:0000256" key="1">
    <source>
        <dbReference type="ARBA" id="ARBA00004141"/>
    </source>
</evidence>
<evidence type="ECO:0000256" key="3">
    <source>
        <dbReference type="ARBA" id="ARBA00022692"/>
    </source>
</evidence>
<organism evidence="12 13">
    <name type="scientific">Actinacidiphila guanduensis</name>
    <dbReference type="NCBI Taxonomy" id="310781"/>
    <lineage>
        <taxon>Bacteria</taxon>
        <taxon>Bacillati</taxon>
        <taxon>Actinomycetota</taxon>
        <taxon>Actinomycetes</taxon>
        <taxon>Kitasatosporales</taxon>
        <taxon>Streptomycetaceae</taxon>
        <taxon>Actinacidiphila</taxon>
    </lineage>
</organism>
<comment type="subcellular location">
    <subcellularLocation>
        <location evidence="1">Membrane</location>
        <topology evidence="1">Multi-pass membrane protein</topology>
    </subcellularLocation>
</comment>
<keyword evidence="6" id="KW-0560">Oxidoreductase</keyword>
<keyword evidence="13" id="KW-1185">Reference proteome</keyword>
<dbReference type="InterPro" id="IPR041714">
    <property type="entry name" value="VKOR_Actinobacteria"/>
</dbReference>
<accession>A0A1H0RJ93</accession>
<feature type="transmembrane region" description="Helical" evidence="10">
    <location>
        <begin position="182"/>
        <end position="206"/>
    </location>
</feature>
<keyword evidence="3 10" id="KW-0812">Transmembrane</keyword>
<dbReference type="EMBL" id="FNIE01000022">
    <property type="protein sequence ID" value="SDP28958.1"/>
    <property type="molecule type" value="Genomic_DNA"/>
</dbReference>
<dbReference type="GO" id="GO:0048038">
    <property type="term" value="F:quinone binding"/>
    <property type="evidence" value="ECO:0007669"/>
    <property type="project" value="UniProtKB-KW"/>
</dbReference>
<dbReference type="InterPro" id="IPR012932">
    <property type="entry name" value="VKOR"/>
</dbReference>
<evidence type="ECO:0000256" key="10">
    <source>
        <dbReference type="SAM" id="Phobius"/>
    </source>
</evidence>
<dbReference type="InterPro" id="IPR038354">
    <property type="entry name" value="VKOR_sf"/>
</dbReference>
<dbReference type="PANTHER" id="PTHR34573">
    <property type="entry name" value="VKC DOMAIN-CONTAINING PROTEIN"/>
    <property type="match status" value="1"/>
</dbReference>
<dbReference type="Gene3D" id="1.20.1440.130">
    <property type="entry name" value="VKOR domain"/>
    <property type="match status" value="1"/>
</dbReference>
<proteinExistence type="inferred from homology"/>
<keyword evidence="9" id="KW-0676">Redox-active center</keyword>
<evidence type="ECO:0000256" key="5">
    <source>
        <dbReference type="ARBA" id="ARBA00022989"/>
    </source>
</evidence>
<dbReference type="CDD" id="cd12922">
    <property type="entry name" value="VKOR_5"/>
    <property type="match status" value="1"/>
</dbReference>
<dbReference type="Proteomes" id="UP000199341">
    <property type="component" value="Unassembled WGS sequence"/>
</dbReference>
<dbReference type="Pfam" id="PF07884">
    <property type="entry name" value="VKOR"/>
    <property type="match status" value="1"/>
</dbReference>
<gene>
    <name evidence="12" type="ORF">SAMN05216259_12227</name>
</gene>
<dbReference type="GO" id="GO:0016020">
    <property type="term" value="C:membrane"/>
    <property type="evidence" value="ECO:0007669"/>
    <property type="project" value="UniProtKB-SubCell"/>
</dbReference>
<dbReference type="OrthoDB" id="9783799at2"/>
<evidence type="ECO:0000259" key="11">
    <source>
        <dbReference type="SMART" id="SM00756"/>
    </source>
</evidence>
<evidence type="ECO:0000313" key="12">
    <source>
        <dbReference type="EMBL" id="SDP28958.1"/>
    </source>
</evidence>
<feature type="transmembrane region" description="Helical" evidence="10">
    <location>
        <begin position="86"/>
        <end position="104"/>
    </location>
</feature>
<evidence type="ECO:0000256" key="4">
    <source>
        <dbReference type="ARBA" id="ARBA00022719"/>
    </source>
</evidence>
<dbReference type="AlphaFoldDB" id="A0A1H0RJ93"/>
<keyword evidence="4" id="KW-0874">Quinone</keyword>
<evidence type="ECO:0000256" key="6">
    <source>
        <dbReference type="ARBA" id="ARBA00023002"/>
    </source>
</evidence>
<dbReference type="PANTHER" id="PTHR34573:SF1">
    <property type="entry name" value="VITAMIN K EPOXIDE REDUCTASE DOMAIN-CONTAINING PROTEIN"/>
    <property type="match status" value="1"/>
</dbReference>
<evidence type="ECO:0000256" key="2">
    <source>
        <dbReference type="ARBA" id="ARBA00006214"/>
    </source>
</evidence>
<dbReference type="GO" id="GO:0016491">
    <property type="term" value="F:oxidoreductase activity"/>
    <property type="evidence" value="ECO:0007669"/>
    <property type="project" value="UniProtKB-KW"/>
</dbReference>
<feature type="transmembrane region" description="Helical" evidence="10">
    <location>
        <begin position="28"/>
        <end position="45"/>
    </location>
</feature>
<keyword evidence="5 10" id="KW-1133">Transmembrane helix</keyword>
<feature type="transmembrane region" description="Helical" evidence="10">
    <location>
        <begin position="138"/>
        <end position="161"/>
    </location>
</feature>
<dbReference type="SMART" id="SM00756">
    <property type="entry name" value="VKc"/>
    <property type="match status" value="1"/>
</dbReference>
<evidence type="ECO:0000313" key="13">
    <source>
        <dbReference type="Proteomes" id="UP000199341"/>
    </source>
</evidence>
<dbReference type="STRING" id="310781.SAMN05216259_12227"/>
<protein>
    <submittedName>
        <fullName evidence="12">Uncharacterized membrane protein</fullName>
    </submittedName>
</protein>
<reference evidence="12 13" key="1">
    <citation type="submission" date="2016-10" db="EMBL/GenBank/DDBJ databases">
        <authorList>
            <person name="de Groot N.N."/>
        </authorList>
    </citation>
    <scope>NUCLEOTIDE SEQUENCE [LARGE SCALE GENOMIC DNA]</scope>
    <source>
        <strain evidence="12 13">CGMCC 4.2022</strain>
    </source>
</reference>
<evidence type="ECO:0000256" key="7">
    <source>
        <dbReference type="ARBA" id="ARBA00023136"/>
    </source>
</evidence>
<evidence type="ECO:0000256" key="8">
    <source>
        <dbReference type="ARBA" id="ARBA00023157"/>
    </source>
</evidence>